<feature type="transmembrane region" description="Helical" evidence="4">
    <location>
        <begin position="20"/>
        <end position="38"/>
    </location>
</feature>
<comment type="caution">
    <text evidence="6">The sequence shown here is derived from an EMBL/GenBank/DDBJ whole genome shotgun (WGS) entry which is preliminary data.</text>
</comment>
<dbReference type="CDD" id="cd01127">
    <property type="entry name" value="TrwB_TraG_TraD_VirD4"/>
    <property type="match status" value="1"/>
</dbReference>
<evidence type="ECO:0000256" key="4">
    <source>
        <dbReference type="SAM" id="Phobius"/>
    </source>
</evidence>
<dbReference type="InterPro" id="IPR003593">
    <property type="entry name" value="AAA+_ATPase"/>
</dbReference>
<dbReference type="Pfam" id="PF01580">
    <property type="entry name" value="FtsK_SpoIIIE"/>
    <property type="match status" value="1"/>
</dbReference>
<keyword evidence="4" id="KW-0472">Membrane</keyword>
<feature type="domain" description="FtsK" evidence="5">
    <location>
        <begin position="355"/>
        <end position="536"/>
    </location>
</feature>
<accession>A0ABT9BLR8</accession>
<evidence type="ECO:0000256" key="3">
    <source>
        <dbReference type="PROSITE-ProRule" id="PRU00289"/>
    </source>
</evidence>
<gene>
    <name evidence="6" type="ORF">Q5716_04810</name>
</gene>
<keyword evidence="7" id="KW-1185">Reference proteome</keyword>
<reference evidence="6 7" key="1">
    <citation type="submission" date="2023-07" db="EMBL/GenBank/DDBJ databases">
        <title>Protaetiibacter sp. nov WY-16 isolated from soil.</title>
        <authorList>
            <person name="Liu B."/>
            <person name="Wan Y."/>
        </authorList>
    </citation>
    <scope>NUCLEOTIDE SEQUENCE [LARGE SCALE GENOMIC DNA]</scope>
    <source>
        <strain evidence="6 7">WY-16</strain>
    </source>
</reference>
<dbReference type="InterPro" id="IPR027417">
    <property type="entry name" value="P-loop_NTPase"/>
</dbReference>
<protein>
    <submittedName>
        <fullName evidence="6">FtsK/SpoIIIE domain-containing protein</fullName>
    </submittedName>
</protein>
<evidence type="ECO:0000256" key="1">
    <source>
        <dbReference type="ARBA" id="ARBA00022741"/>
    </source>
</evidence>
<dbReference type="SMART" id="SM00382">
    <property type="entry name" value="AAA"/>
    <property type="match status" value="2"/>
</dbReference>
<dbReference type="Gene3D" id="3.40.50.300">
    <property type="entry name" value="P-loop containing nucleotide triphosphate hydrolases"/>
    <property type="match status" value="3"/>
</dbReference>
<name>A0ABT9BLR8_9MICO</name>
<organism evidence="6 7">
    <name type="scientific">Antiquaquibacter soli</name>
    <dbReference type="NCBI Taxonomy" id="3064523"/>
    <lineage>
        <taxon>Bacteria</taxon>
        <taxon>Bacillati</taxon>
        <taxon>Actinomycetota</taxon>
        <taxon>Actinomycetes</taxon>
        <taxon>Micrococcales</taxon>
        <taxon>Microbacteriaceae</taxon>
        <taxon>Antiquaquibacter</taxon>
    </lineage>
</organism>
<feature type="binding site" evidence="3">
    <location>
        <begin position="373"/>
        <end position="380"/>
    </location>
    <ligand>
        <name>ATP</name>
        <dbReference type="ChEBI" id="CHEBI:30616"/>
    </ligand>
</feature>
<dbReference type="InterPro" id="IPR002543">
    <property type="entry name" value="FtsK_dom"/>
</dbReference>
<dbReference type="PROSITE" id="PS50901">
    <property type="entry name" value="FTSK"/>
    <property type="match status" value="1"/>
</dbReference>
<dbReference type="RefSeq" id="WP_305001952.1">
    <property type="nucleotide sequence ID" value="NZ_JAUQUB010000001.1"/>
</dbReference>
<evidence type="ECO:0000256" key="2">
    <source>
        <dbReference type="ARBA" id="ARBA00022840"/>
    </source>
</evidence>
<dbReference type="InterPro" id="IPR050206">
    <property type="entry name" value="FtsK/SpoIIIE/SftA"/>
</dbReference>
<dbReference type="EMBL" id="JAUQUB010000001">
    <property type="protein sequence ID" value="MDO7881544.1"/>
    <property type="molecule type" value="Genomic_DNA"/>
</dbReference>
<keyword evidence="4" id="KW-1133">Transmembrane helix</keyword>
<feature type="transmembrane region" description="Helical" evidence="4">
    <location>
        <begin position="43"/>
        <end position="60"/>
    </location>
</feature>
<dbReference type="SUPFAM" id="SSF52540">
    <property type="entry name" value="P-loop containing nucleoside triphosphate hydrolases"/>
    <property type="match status" value="2"/>
</dbReference>
<dbReference type="Proteomes" id="UP001241072">
    <property type="component" value="Unassembled WGS sequence"/>
</dbReference>
<dbReference type="PANTHER" id="PTHR22683:SF1">
    <property type="entry name" value="TYPE VII SECRETION SYSTEM PROTEIN ESSC"/>
    <property type="match status" value="1"/>
</dbReference>
<keyword evidence="4" id="KW-0812">Transmembrane</keyword>
<evidence type="ECO:0000259" key="5">
    <source>
        <dbReference type="PROSITE" id="PS50901"/>
    </source>
</evidence>
<sequence length="922" mass="95975">MPADRLALPVPPSPPPPWRFPVVAVIAPVVVSVAIWALTGSVFALVFAALGPVTAVATLVDQRWSGRRSRSRELDRFRRDGERLAREISSAHAQERAALEEAAPHGALLVAAPSTDRGRWRYADGPLGVSVGVGRVPSALELDPVPREGDESVLSRLRELVESAAAFEGPVIVDALLGIGVCGPRRSVMSAVRGLIVQCARALPPQEWWVRVSRPGEESSWLDALPHSLRSGTATGFTVEFGRRGSPVPVVVIAAAATEAQLPPSCRVVLAVSSGSPGRLVAHPHRSHRREVVPAFLSRLDAAEWARAAAFDARAAGLAPVESALPDAVALSGLLGPPEPTAFPSLRCVIGVGAEGPVAVDLVADGPHAVVGGTTGSGKSELLVSWVIAMAAAHSPERVSVLLVDFKGGSAFAPLAGLPHTVGIITDLDAAQAERALASLRAELRYREREIALAGGRSIEDTALPRLVIVVDEFAAMLAEHPDLHALFGDIAARGRSLGVHLVLCTQRPASAVRDGVLANADLRISLRVNNAADSTAVVGSPAASELAPEARGRAIITAGGEPRTVQVAIAAVEDARAVVDRWAGSPPPRRPWCDPLPARVLASELGPVAGIPLGLLDLPEEQRRAAAAFDPRTDGHLLILGAPRSGRSTALSAVAEAVVPSEPAGAWDAVCQLVADMDAGRLSGPVVLAIDDIDALVPRFSGEHRLAWVDLLSRVLREGAAHGITVVVAAQRLVGELASVAALVPSRLLLRHSSKQDWLLAGGETSTAVLEGPPGRGRFRGERIQVVHSEPAPVLGSVEWDRLDPGRPIAVATGRAAAVAASLAAGGFHVIGVDGLPAHGGPLAGTAVVGDLDEWQSRWGALGALRSSSEILLEGCAPADVRALTRSRALPPPLPAEPGACWRLRPDGSVGRAILPRRGRA</sequence>
<keyword evidence="1 3" id="KW-0547">Nucleotide-binding</keyword>
<keyword evidence="2 3" id="KW-0067">ATP-binding</keyword>
<proteinExistence type="predicted"/>
<dbReference type="PANTHER" id="PTHR22683">
    <property type="entry name" value="SPORULATION PROTEIN RELATED"/>
    <property type="match status" value="1"/>
</dbReference>
<evidence type="ECO:0000313" key="6">
    <source>
        <dbReference type="EMBL" id="MDO7881544.1"/>
    </source>
</evidence>
<evidence type="ECO:0000313" key="7">
    <source>
        <dbReference type="Proteomes" id="UP001241072"/>
    </source>
</evidence>